<evidence type="ECO:0000313" key="2">
    <source>
        <dbReference type="EMBL" id="KAA6390743.1"/>
    </source>
</evidence>
<comment type="caution">
    <text evidence="2">The sequence shown here is derived from an EMBL/GenBank/DDBJ whole genome shotgun (WGS) entry which is preliminary data.</text>
</comment>
<organism evidence="2 3">
    <name type="scientific">Streblomastix strix</name>
    <dbReference type="NCBI Taxonomy" id="222440"/>
    <lineage>
        <taxon>Eukaryota</taxon>
        <taxon>Metamonada</taxon>
        <taxon>Preaxostyla</taxon>
        <taxon>Oxymonadida</taxon>
        <taxon>Streblomastigidae</taxon>
        <taxon>Streblomastix</taxon>
    </lineage>
</organism>
<proteinExistence type="predicted"/>
<reference evidence="2 3" key="1">
    <citation type="submission" date="2019-03" db="EMBL/GenBank/DDBJ databases">
        <title>Single cell metagenomics reveals metabolic interactions within the superorganism composed of flagellate Streblomastix strix and complex community of Bacteroidetes bacteria on its surface.</title>
        <authorList>
            <person name="Treitli S.C."/>
            <person name="Kolisko M."/>
            <person name="Husnik F."/>
            <person name="Keeling P."/>
            <person name="Hampl V."/>
        </authorList>
    </citation>
    <scope>NUCLEOTIDE SEQUENCE [LARGE SCALE GENOMIC DNA]</scope>
    <source>
        <strain evidence="2">ST1C</strain>
    </source>
</reference>
<dbReference type="EMBL" id="SNRW01003120">
    <property type="protein sequence ID" value="KAA6390743.1"/>
    <property type="molecule type" value="Genomic_DNA"/>
</dbReference>
<name>A0A5J4W833_9EUKA</name>
<dbReference type="AlphaFoldDB" id="A0A5J4W833"/>
<accession>A0A5J4W833</accession>
<protein>
    <submittedName>
        <fullName evidence="2">Uncharacterized protein</fullName>
    </submittedName>
</protein>
<dbReference type="Proteomes" id="UP000324800">
    <property type="component" value="Unassembled WGS sequence"/>
</dbReference>
<evidence type="ECO:0000256" key="1">
    <source>
        <dbReference type="SAM" id="MobiDB-lite"/>
    </source>
</evidence>
<sequence length="314" mass="34824">MISGRQTGRKTEGAIIKGSVQIPSSQFPISTPTIPAKFITVINNGPESHEHKGFLSSSFRFGLSEFSENPPVGEYYHPRDYNLKSSSYSKRGFGNFASRVRQREPIKPPNDLGPGQYKFESTLSDKGCTSVFFEPRIKPREKEQNPGPGQYTGDIVQWDWIKLGNPVVSSFKSKTLKGSVFNTKSPLSSRIGPGTYETRDGMTGQLTSRKPINFGNNTSQIKTDLNAHSNLSKKHKSIPALQLGKSVEDVVIAVASESNSSDQIRLHATTRSKSQGVNHSPNRLNLRTQALQPQNVFQKQAIQMRISETDKQDQ</sequence>
<dbReference type="OrthoDB" id="186871at2759"/>
<evidence type="ECO:0000313" key="3">
    <source>
        <dbReference type="Proteomes" id="UP000324800"/>
    </source>
</evidence>
<gene>
    <name evidence="2" type="ORF">EZS28_013727</name>
</gene>
<feature type="region of interest" description="Disordered" evidence="1">
    <location>
        <begin position="184"/>
        <end position="210"/>
    </location>
</feature>